<dbReference type="STRING" id="1529.SAMN04487885_14110"/>
<reference evidence="7 8" key="1">
    <citation type="submission" date="2016-10" db="EMBL/GenBank/DDBJ databases">
        <authorList>
            <person name="de Groot N.N."/>
        </authorList>
    </citation>
    <scope>NUCLEOTIDE SEQUENCE [LARGE SCALE GENOMIC DNA]</scope>
    <source>
        <strain evidence="7 8">NLAE-zl-G419</strain>
    </source>
</reference>
<dbReference type="GO" id="GO:0003989">
    <property type="term" value="F:acetyl-CoA carboxylase activity"/>
    <property type="evidence" value="ECO:0007669"/>
    <property type="project" value="InterPro"/>
</dbReference>
<protein>
    <recommendedName>
        <fullName evidence="1 3">Biotin carboxyl carrier protein of acetyl-CoA carboxylase</fullName>
    </recommendedName>
</protein>
<keyword evidence="3" id="KW-0443">Lipid metabolism</keyword>
<feature type="domain" description="Lipoyl-binding" evidence="5">
    <location>
        <begin position="89"/>
        <end position="165"/>
    </location>
</feature>
<evidence type="ECO:0000313" key="9">
    <source>
        <dbReference type="Proteomes" id="UP000246114"/>
    </source>
</evidence>
<evidence type="ECO:0000259" key="5">
    <source>
        <dbReference type="PROSITE" id="PS50968"/>
    </source>
</evidence>
<keyword evidence="2 3" id="KW-0092">Biotin</keyword>
<dbReference type="PANTHER" id="PTHR45266:SF3">
    <property type="entry name" value="OXALOACETATE DECARBOXYLASE ALPHA CHAIN"/>
    <property type="match status" value="1"/>
</dbReference>
<keyword evidence="8" id="KW-1185">Reference proteome</keyword>
<evidence type="ECO:0000256" key="2">
    <source>
        <dbReference type="ARBA" id="ARBA00023267"/>
    </source>
</evidence>
<dbReference type="EMBL" id="QAMZ01000043">
    <property type="protein sequence ID" value="PWL53018.1"/>
    <property type="molecule type" value="Genomic_DNA"/>
</dbReference>
<dbReference type="Proteomes" id="UP000182135">
    <property type="component" value="Unassembled WGS sequence"/>
</dbReference>
<dbReference type="NCBIfam" id="TIGR00531">
    <property type="entry name" value="BCCP"/>
    <property type="match status" value="1"/>
</dbReference>
<proteinExistence type="predicted"/>
<dbReference type="RefSeq" id="WP_027638219.1">
    <property type="nucleotide sequence ID" value="NZ_BAAACD010000019.1"/>
</dbReference>
<dbReference type="SUPFAM" id="SSF51230">
    <property type="entry name" value="Single hybrid motif"/>
    <property type="match status" value="1"/>
</dbReference>
<evidence type="ECO:0000313" key="7">
    <source>
        <dbReference type="EMBL" id="SFG26291.1"/>
    </source>
</evidence>
<dbReference type="GO" id="GO:0009317">
    <property type="term" value="C:acetyl-CoA carboxylase complex"/>
    <property type="evidence" value="ECO:0007669"/>
    <property type="project" value="InterPro"/>
</dbReference>
<evidence type="ECO:0000313" key="8">
    <source>
        <dbReference type="Proteomes" id="UP000182135"/>
    </source>
</evidence>
<dbReference type="AlphaFoldDB" id="A0A1I2QL01"/>
<keyword evidence="3" id="KW-0276">Fatty acid metabolism</keyword>
<dbReference type="GO" id="GO:0006633">
    <property type="term" value="P:fatty acid biosynthetic process"/>
    <property type="evidence" value="ECO:0007669"/>
    <property type="project" value="UniProtKB-UniPathway"/>
</dbReference>
<dbReference type="InterPro" id="IPR001249">
    <property type="entry name" value="AcCoA_biotinCC"/>
</dbReference>
<dbReference type="GeneID" id="90544547"/>
<reference evidence="6 9" key="2">
    <citation type="submission" date="2018-03" db="EMBL/GenBank/DDBJ databases">
        <title>The uncultured portion of the human microbiome is neutrally assembled.</title>
        <authorList>
            <person name="Jeraldo P."/>
            <person name="Boardman L."/>
            <person name="White B.A."/>
            <person name="Nelson H."/>
            <person name="Goldenfeld N."/>
            <person name="Chia N."/>
        </authorList>
    </citation>
    <scope>NUCLEOTIDE SEQUENCE [LARGE SCALE GENOMIC DNA]</scope>
    <source>
        <strain evidence="6">CIM:MAG 903</strain>
    </source>
</reference>
<comment type="function">
    <text evidence="3">This protein is a component of the acetyl coenzyme A carboxylase complex; first, biotin carboxylase catalyzes the carboxylation of the carrier protein and then the transcarboxylase transfers the carboxyl group to form malonyl-CoA.</text>
</comment>
<gene>
    <name evidence="6" type="primary">accB</name>
    <name evidence="6" type="ORF">DBY38_09085</name>
    <name evidence="7" type="ORF">SAMN04487885_14110</name>
</gene>
<dbReference type="OrthoDB" id="9811735at2"/>
<sequence length="168" mass="19047">MDIMDLKELIEVLDKSSVSFLEFKTDEYYVKLDKSLCREKEDNFKNDILSSETESSIKPINQKAGSNNEKQENIEVSQSKSETVNEEGTFIIKSPMVGSFYKAPSPEDEPYAVLGSKVKKGDVVCIIEAMKLMNEIECEEDGEVIEILCKDGDLVEYGQPLFKIRKVK</sequence>
<comment type="pathway">
    <text evidence="3">Lipid metabolism; fatty acid biosynthesis.</text>
</comment>
<evidence type="ECO:0000256" key="1">
    <source>
        <dbReference type="ARBA" id="ARBA00017562"/>
    </source>
</evidence>
<dbReference type="UniPathway" id="UPA00094"/>
<dbReference type="InterPro" id="IPR050709">
    <property type="entry name" value="Biotin_Carboxyl_Carrier/Decarb"/>
</dbReference>
<evidence type="ECO:0000313" key="6">
    <source>
        <dbReference type="EMBL" id="PWL53018.1"/>
    </source>
</evidence>
<name>A0A1I2QL01_9CLOT</name>
<dbReference type="Proteomes" id="UP000246114">
    <property type="component" value="Unassembled WGS sequence"/>
</dbReference>
<organism evidence="7 8">
    <name type="scientific">Clostridium cadaveris</name>
    <dbReference type="NCBI Taxonomy" id="1529"/>
    <lineage>
        <taxon>Bacteria</taxon>
        <taxon>Bacillati</taxon>
        <taxon>Bacillota</taxon>
        <taxon>Clostridia</taxon>
        <taxon>Eubacteriales</taxon>
        <taxon>Clostridiaceae</taxon>
        <taxon>Clostridium</taxon>
    </lineage>
</organism>
<dbReference type="PROSITE" id="PS50968">
    <property type="entry name" value="BIOTINYL_LIPOYL"/>
    <property type="match status" value="1"/>
</dbReference>
<dbReference type="eggNOG" id="COG0511">
    <property type="taxonomic scope" value="Bacteria"/>
</dbReference>
<feature type="region of interest" description="Disordered" evidence="4">
    <location>
        <begin position="55"/>
        <end position="82"/>
    </location>
</feature>
<dbReference type="PRINTS" id="PR01071">
    <property type="entry name" value="ACOABIOTINCC"/>
</dbReference>
<keyword evidence="3" id="KW-0444">Lipid biosynthesis</keyword>
<dbReference type="CDD" id="cd06850">
    <property type="entry name" value="biotinyl_domain"/>
    <property type="match status" value="1"/>
</dbReference>
<dbReference type="Gene3D" id="2.40.50.100">
    <property type="match status" value="1"/>
</dbReference>
<evidence type="ECO:0000256" key="4">
    <source>
        <dbReference type="SAM" id="MobiDB-lite"/>
    </source>
</evidence>
<accession>A0A1I2QL01</accession>
<evidence type="ECO:0000256" key="3">
    <source>
        <dbReference type="RuleBase" id="RU364072"/>
    </source>
</evidence>
<dbReference type="InterPro" id="IPR000089">
    <property type="entry name" value="Biotin_lipoyl"/>
</dbReference>
<dbReference type="PANTHER" id="PTHR45266">
    <property type="entry name" value="OXALOACETATE DECARBOXYLASE ALPHA CHAIN"/>
    <property type="match status" value="1"/>
</dbReference>
<dbReference type="Pfam" id="PF00364">
    <property type="entry name" value="Biotin_lipoyl"/>
    <property type="match status" value="1"/>
</dbReference>
<dbReference type="InterPro" id="IPR011053">
    <property type="entry name" value="Single_hybrid_motif"/>
</dbReference>
<dbReference type="EMBL" id="FOOE01000041">
    <property type="protein sequence ID" value="SFG26291.1"/>
    <property type="molecule type" value="Genomic_DNA"/>
</dbReference>
<keyword evidence="3" id="KW-0275">Fatty acid biosynthesis</keyword>